<sequence>MTSETIDAGELTESAELIVTSLISGLEIKRAGIWIYKDHHRATLKACLIIDRHHQTRDSTTEITRTQYPAYFNALDEEILINANNAATNPLTSEFRHGYLDVLNIHSMLDAPIRINGKTVGVVCCEHIGSTKVWNEDDMLFASLLADQFGRSMAAEEKISQYRKLVETSRALDEQTANLKAIHTSLNKFSLISSTDVNGVITDINDNFLTVSDYSREEVLGNTHRIFNSDYHPNNFFAELWYQITQGAIWQGRICNRKKNGEIFWIDATISPVKNLLGKIEGFIGLYHEITHEIDTQVQLQEAEKLSGSGSFRYNPKTDQWMTTENFKNLFSIGLNQTISWTIFKNIFSKNDFEKFKNSVFGLSEKSHFELIVKTTSSPTLWLQFTGKKQGLWVLGSCQNISQRVKQDYELNRTIAFQKTILNSANFSIIATTPDGTITHFNNMAEKLLGYKPDELIGQLKSDIFHLKEEIIDYSSELEKNYKQKITAGIETLIFKPKLGIVDEREWTYITKYGKTFPVSLSVTAIFNDKEKIIGYLGIGKDLTKQKEIEKYSAQLNNILATAGTIASFSGFLYDVNKAEFVITNEHFREQVLQPNPDKTMIDFADIQSLFAEPHRETIATTLEQAIRFGTEFDIQVQLSTAANDPGNWLRIAGTAQYEDNSITSILGFIQNITEQKQLEEKLSSLALTDELTSIANRRSLMIQLTNEWKRHARYQSSASVLILDIDHFKAVNDRLGHDAGDYALQCFSFTVKEQLRDSDIFGRFGGEEFLILAPNSEESTAVKLAEKIRKSIATSTMRYTPPFQSNAIEISITVSIGVCGLSERISSLSRWLAAADKSLYTAKQTGRNRVVSYQSL</sequence>
<dbReference type="EMBL" id="SLZR01000001">
    <property type="protein sequence ID" value="TCS43855.1"/>
    <property type="molecule type" value="Genomic_DNA"/>
</dbReference>
<dbReference type="NCBIfam" id="TIGR00254">
    <property type="entry name" value="GGDEF"/>
    <property type="match status" value="1"/>
</dbReference>
<dbReference type="InterPro" id="IPR000014">
    <property type="entry name" value="PAS"/>
</dbReference>
<feature type="domain" description="PAC" evidence="3">
    <location>
        <begin position="633"/>
        <end position="685"/>
    </location>
</feature>
<dbReference type="Proteomes" id="UP000295793">
    <property type="component" value="Unassembled WGS sequence"/>
</dbReference>
<dbReference type="SUPFAM" id="SSF55785">
    <property type="entry name" value="PYP-like sensor domain (PAS domain)"/>
    <property type="match status" value="3"/>
</dbReference>
<proteinExistence type="predicted"/>
<name>A0A4R3ICG4_9GAMM</name>
<dbReference type="GO" id="GO:0003824">
    <property type="term" value="F:catalytic activity"/>
    <property type="evidence" value="ECO:0007669"/>
    <property type="project" value="UniProtKB-ARBA"/>
</dbReference>
<evidence type="ECO:0000259" key="2">
    <source>
        <dbReference type="PROSITE" id="PS50112"/>
    </source>
</evidence>
<dbReference type="PROSITE" id="PS50113">
    <property type="entry name" value="PAC"/>
    <property type="match status" value="3"/>
</dbReference>
<dbReference type="InterPro" id="IPR001610">
    <property type="entry name" value="PAC"/>
</dbReference>
<dbReference type="InterPro" id="IPR029787">
    <property type="entry name" value="Nucleotide_cyclase"/>
</dbReference>
<dbReference type="Pfam" id="PF00990">
    <property type="entry name" value="GGDEF"/>
    <property type="match status" value="1"/>
</dbReference>
<dbReference type="PANTHER" id="PTHR46663">
    <property type="entry name" value="DIGUANYLATE CYCLASE DGCT-RELATED"/>
    <property type="match status" value="1"/>
</dbReference>
<gene>
    <name evidence="5" type="ORF">BCF53_101198</name>
</gene>
<organism evidence="5 6">
    <name type="scientific">Reinekea marinisedimentorum</name>
    <dbReference type="NCBI Taxonomy" id="230495"/>
    <lineage>
        <taxon>Bacteria</taxon>
        <taxon>Pseudomonadati</taxon>
        <taxon>Pseudomonadota</taxon>
        <taxon>Gammaproteobacteria</taxon>
        <taxon>Oceanospirillales</taxon>
        <taxon>Saccharospirillaceae</taxon>
        <taxon>Reinekea</taxon>
    </lineage>
</organism>
<dbReference type="Gene3D" id="3.30.70.270">
    <property type="match status" value="1"/>
</dbReference>
<feature type="domain" description="GGDEF" evidence="4">
    <location>
        <begin position="717"/>
        <end position="856"/>
    </location>
</feature>
<evidence type="ECO:0000259" key="3">
    <source>
        <dbReference type="PROSITE" id="PS50113"/>
    </source>
</evidence>
<dbReference type="InterPro" id="IPR003018">
    <property type="entry name" value="GAF"/>
</dbReference>
<dbReference type="NCBIfam" id="TIGR00229">
    <property type="entry name" value="sensory_box"/>
    <property type="match status" value="2"/>
</dbReference>
<dbReference type="Gene3D" id="3.30.450.20">
    <property type="entry name" value="PAS domain"/>
    <property type="match status" value="3"/>
</dbReference>
<dbReference type="SMART" id="SM00065">
    <property type="entry name" value="GAF"/>
    <property type="match status" value="1"/>
</dbReference>
<dbReference type="PROSITE" id="PS50887">
    <property type="entry name" value="GGDEF"/>
    <property type="match status" value="1"/>
</dbReference>
<dbReference type="SMART" id="SM00086">
    <property type="entry name" value="PAC"/>
    <property type="match status" value="3"/>
</dbReference>
<dbReference type="AlphaFoldDB" id="A0A4R3ICG4"/>
<protein>
    <submittedName>
        <fullName evidence="5">PAS domain S-box-containing protein/diguanylate cyclase (GGDEF)-like protein</fullName>
    </submittedName>
</protein>
<comment type="cofactor">
    <cofactor evidence="1">
        <name>Mg(2+)</name>
        <dbReference type="ChEBI" id="CHEBI:18420"/>
    </cofactor>
</comment>
<dbReference type="Gene3D" id="3.30.450.40">
    <property type="match status" value="1"/>
</dbReference>
<comment type="caution">
    <text evidence="5">The sequence shown here is derived from an EMBL/GenBank/DDBJ whole genome shotgun (WGS) entry which is preliminary data.</text>
</comment>
<dbReference type="PANTHER" id="PTHR46663:SF4">
    <property type="entry name" value="DIGUANYLATE CYCLASE DGCT-RELATED"/>
    <property type="match status" value="1"/>
</dbReference>
<evidence type="ECO:0000259" key="4">
    <source>
        <dbReference type="PROSITE" id="PS50887"/>
    </source>
</evidence>
<evidence type="ECO:0000256" key="1">
    <source>
        <dbReference type="ARBA" id="ARBA00001946"/>
    </source>
</evidence>
<feature type="domain" description="PAC" evidence="3">
    <location>
        <begin position="503"/>
        <end position="555"/>
    </location>
</feature>
<evidence type="ECO:0000313" key="5">
    <source>
        <dbReference type="EMBL" id="TCS43855.1"/>
    </source>
</evidence>
<dbReference type="InterPro" id="IPR000700">
    <property type="entry name" value="PAS-assoc_C"/>
</dbReference>
<dbReference type="InterPro" id="IPR029016">
    <property type="entry name" value="GAF-like_dom_sf"/>
</dbReference>
<dbReference type="PROSITE" id="PS50112">
    <property type="entry name" value="PAS"/>
    <property type="match status" value="2"/>
</dbReference>
<dbReference type="SUPFAM" id="SSF55781">
    <property type="entry name" value="GAF domain-like"/>
    <property type="match status" value="1"/>
</dbReference>
<dbReference type="CDD" id="cd01949">
    <property type="entry name" value="GGDEF"/>
    <property type="match status" value="1"/>
</dbReference>
<feature type="domain" description="PAC" evidence="3">
    <location>
        <begin position="248"/>
        <end position="302"/>
    </location>
</feature>
<dbReference type="SMART" id="SM00091">
    <property type="entry name" value="PAS"/>
    <property type="match status" value="2"/>
</dbReference>
<evidence type="ECO:0000313" key="6">
    <source>
        <dbReference type="Proteomes" id="UP000295793"/>
    </source>
</evidence>
<dbReference type="Pfam" id="PF13426">
    <property type="entry name" value="PAS_9"/>
    <property type="match status" value="2"/>
</dbReference>
<feature type="domain" description="PAS" evidence="2">
    <location>
        <begin position="196"/>
        <end position="235"/>
    </location>
</feature>
<reference evidence="5 6" key="1">
    <citation type="submission" date="2019-03" db="EMBL/GenBank/DDBJ databases">
        <title>Genomic Encyclopedia of Archaeal and Bacterial Type Strains, Phase II (KMG-II): from individual species to whole genera.</title>
        <authorList>
            <person name="Goeker M."/>
        </authorList>
    </citation>
    <scope>NUCLEOTIDE SEQUENCE [LARGE SCALE GENOMIC DNA]</scope>
    <source>
        <strain evidence="5 6">DSM 15388</strain>
    </source>
</reference>
<dbReference type="InterPro" id="IPR000160">
    <property type="entry name" value="GGDEF_dom"/>
</dbReference>
<dbReference type="FunFam" id="3.30.70.270:FF:000001">
    <property type="entry name" value="Diguanylate cyclase domain protein"/>
    <property type="match status" value="1"/>
</dbReference>
<feature type="domain" description="PAS" evidence="2">
    <location>
        <begin position="414"/>
        <end position="459"/>
    </location>
</feature>
<dbReference type="InterPro" id="IPR043128">
    <property type="entry name" value="Rev_trsase/Diguanyl_cyclase"/>
</dbReference>
<dbReference type="Pfam" id="PF01590">
    <property type="entry name" value="GAF"/>
    <property type="match status" value="1"/>
</dbReference>
<dbReference type="SUPFAM" id="SSF55073">
    <property type="entry name" value="Nucleotide cyclase"/>
    <property type="match status" value="1"/>
</dbReference>
<dbReference type="CDD" id="cd00130">
    <property type="entry name" value="PAS"/>
    <property type="match status" value="2"/>
</dbReference>
<accession>A0A4R3ICG4</accession>
<dbReference type="SMART" id="SM00267">
    <property type="entry name" value="GGDEF"/>
    <property type="match status" value="1"/>
</dbReference>
<dbReference type="InterPro" id="IPR035965">
    <property type="entry name" value="PAS-like_dom_sf"/>
</dbReference>
<keyword evidence="6" id="KW-1185">Reference proteome</keyword>
<dbReference type="InterPro" id="IPR052163">
    <property type="entry name" value="DGC-Regulatory_Protein"/>
</dbReference>